<dbReference type="CDD" id="cd00603">
    <property type="entry name" value="IPT_PCSR"/>
    <property type="match status" value="3"/>
</dbReference>
<dbReference type="GO" id="GO:0005524">
    <property type="term" value="F:ATP binding"/>
    <property type="evidence" value="ECO:0007669"/>
    <property type="project" value="UniProtKB-UniRule"/>
</dbReference>
<evidence type="ECO:0000313" key="30">
    <source>
        <dbReference type="EMBL" id="KAF8783541.1"/>
    </source>
</evidence>
<evidence type="ECO:0000313" key="31">
    <source>
        <dbReference type="Proteomes" id="UP000807504"/>
    </source>
</evidence>
<evidence type="ECO:0000256" key="22">
    <source>
        <dbReference type="ARBA" id="ARBA00033117"/>
    </source>
</evidence>
<evidence type="ECO:0000256" key="15">
    <source>
        <dbReference type="ARBA" id="ARBA00023136"/>
    </source>
</evidence>
<dbReference type="InterPro" id="IPR036352">
    <property type="entry name" value="Semap_dom_sf"/>
</dbReference>
<dbReference type="Gene3D" id="3.30.1680.10">
    <property type="entry name" value="ligand-binding face of the semaphorins, domain 2"/>
    <property type="match status" value="1"/>
</dbReference>
<evidence type="ECO:0000256" key="17">
    <source>
        <dbReference type="ARBA" id="ARBA00023157"/>
    </source>
</evidence>
<evidence type="ECO:0000256" key="13">
    <source>
        <dbReference type="ARBA" id="ARBA00022902"/>
    </source>
</evidence>
<accession>A0A8T0F0M3</accession>
<reference evidence="30" key="2">
    <citation type="submission" date="2020-06" db="EMBL/GenBank/DDBJ databases">
        <authorList>
            <person name="Sheffer M."/>
        </authorList>
    </citation>
    <scope>NUCLEOTIDE SEQUENCE</scope>
</reference>
<evidence type="ECO:0000256" key="14">
    <source>
        <dbReference type="ARBA" id="ARBA00022989"/>
    </source>
</evidence>
<dbReference type="InterPro" id="IPR008266">
    <property type="entry name" value="Tyr_kinase_AS"/>
</dbReference>
<proteinExistence type="inferred from homology"/>
<evidence type="ECO:0000259" key="29">
    <source>
        <dbReference type="PROSITE" id="PS51004"/>
    </source>
</evidence>
<dbReference type="GO" id="GO:0005886">
    <property type="term" value="C:plasma membrane"/>
    <property type="evidence" value="ECO:0007669"/>
    <property type="project" value="TreeGrafter"/>
</dbReference>
<dbReference type="GO" id="GO:0017154">
    <property type="term" value="F:semaphorin receptor activity"/>
    <property type="evidence" value="ECO:0007669"/>
    <property type="project" value="InterPro"/>
</dbReference>
<keyword evidence="11 25" id="KW-0067">ATP-binding</keyword>
<keyword evidence="14 26" id="KW-1133">Transmembrane helix</keyword>
<evidence type="ECO:0000256" key="2">
    <source>
        <dbReference type="ARBA" id="ARBA00010297"/>
    </source>
</evidence>
<keyword evidence="5" id="KW-0808">Transferase</keyword>
<dbReference type="InterPro" id="IPR031148">
    <property type="entry name" value="Plexin"/>
</dbReference>
<keyword evidence="19" id="KW-0325">Glycoprotein</keyword>
<dbReference type="GO" id="GO:0004714">
    <property type="term" value="F:transmembrane receptor protein tyrosine kinase activity"/>
    <property type="evidence" value="ECO:0007669"/>
    <property type="project" value="UniProtKB-EC"/>
</dbReference>
<dbReference type="InterPro" id="IPR011009">
    <property type="entry name" value="Kinase-like_dom_sf"/>
</dbReference>
<protein>
    <recommendedName>
        <fullName evidence="4">Hepatocyte growth factor receptor</fullName>
        <ecNumber evidence="3">2.7.10.1</ecNumber>
    </recommendedName>
    <alternativeName>
        <fullName evidence="23">HGF/SF receptor</fullName>
    </alternativeName>
    <alternativeName>
        <fullName evidence="22">Proto-oncogene c-Met</fullName>
    </alternativeName>
    <alternativeName>
        <fullName evidence="20">Scatter factor receptor</fullName>
    </alternativeName>
    <alternativeName>
        <fullName evidence="21">Tyrosine-protein kinase Met</fullName>
    </alternativeName>
</protein>
<dbReference type="InterPro" id="IPR002165">
    <property type="entry name" value="Plexin_repeat"/>
</dbReference>
<keyword evidence="8" id="KW-0677">Repeat</keyword>
<evidence type="ECO:0000256" key="23">
    <source>
        <dbReference type="ARBA" id="ARBA00033136"/>
    </source>
</evidence>
<evidence type="ECO:0000256" key="11">
    <source>
        <dbReference type="ARBA" id="ARBA00022840"/>
    </source>
</evidence>
<keyword evidence="9 25" id="KW-0547">Nucleotide-binding</keyword>
<dbReference type="PANTHER" id="PTHR22625:SF61">
    <property type="entry name" value="HEPATOCYTE GROWTH FACTOR RECEPTOR"/>
    <property type="match status" value="1"/>
</dbReference>
<evidence type="ECO:0000256" key="18">
    <source>
        <dbReference type="ARBA" id="ARBA00023170"/>
    </source>
</evidence>
<dbReference type="SUPFAM" id="SSF103575">
    <property type="entry name" value="Plexin repeat"/>
    <property type="match status" value="1"/>
</dbReference>
<dbReference type="SUPFAM" id="SSF56112">
    <property type="entry name" value="Protein kinase-like (PK-like)"/>
    <property type="match status" value="1"/>
</dbReference>
<evidence type="ECO:0000256" key="8">
    <source>
        <dbReference type="ARBA" id="ARBA00022737"/>
    </source>
</evidence>
<reference evidence="30" key="1">
    <citation type="journal article" date="2020" name="bioRxiv">
        <title>Chromosome-level reference genome of the European wasp spider Argiope bruennichi: a resource for studies on range expansion and evolutionary adaptation.</title>
        <authorList>
            <person name="Sheffer M.M."/>
            <person name="Hoppe A."/>
            <person name="Krehenwinkel H."/>
            <person name="Uhl G."/>
            <person name="Kuss A.W."/>
            <person name="Jensen L."/>
            <person name="Jensen C."/>
            <person name="Gillespie R.G."/>
            <person name="Hoff K.J."/>
            <person name="Prost S."/>
        </authorList>
    </citation>
    <scope>NUCLEOTIDE SEQUENCE</scope>
</reference>
<dbReference type="Gene3D" id="2.130.10.10">
    <property type="entry name" value="YVTN repeat-like/Quinoprotein amine dehydrogenase"/>
    <property type="match status" value="1"/>
</dbReference>
<dbReference type="SMART" id="SM00630">
    <property type="entry name" value="Sema"/>
    <property type="match status" value="1"/>
</dbReference>
<dbReference type="Pfam" id="PF01833">
    <property type="entry name" value="TIG"/>
    <property type="match status" value="3"/>
</dbReference>
<dbReference type="PROSITE" id="PS00107">
    <property type="entry name" value="PROTEIN_KINASE_ATP"/>
    <property type="match status" value="1"/>
</dbReference>
<name>A0A8T0F0M3_ARGBR</name>
<dbReference type="Pfam" id="PF01437">
    <property type="entry name" value="PSI"/>
    <property type="match status" value="1"/>
</dbReference>
<keyword evidence="15 26" id="KW-0472">Membrane</keyword>
<evidence type="ECO:0000256" key="16">
    <source>
        <dbReference type="ARBA" id="ARBA00023137"/>
    </source>
</evidence>
<dbReference type="InterPro" id="IPR013783">
    <property type="entry name" value="Ig-like_fold"/>
</dbReference>
<evidence type="ECO:0000256" key="9">
    <source>
        <dbReference type="ARBA" id="ARBA00022741"/>
    </source>
</evidence>
<dbReference type="InterPro" id="IPR001245">
    <property type="entry name" value="Ser-Thr/Tyr_kinase_cat_dom"/>
</dbReference>
<keyword evidence="18" id="KW-0675">Receptor</keyword>
<dbReference type="InterPro" id="IPR002909">
    <property type="entry name" value="IPT_dom"/>
</dbReference>
<dbReference type="InterPro" id="IPR000719">
    <property type="entry name" value="Prot_kinase_dom"/>
</dbReference>
<dbReference type="InterPro" id="IPR001627">
    <property type="entry name" value="Semap_dom"/>
</dbReference>
<evidence type="ECO:0000256" key="12">
    <source>
        <dbReference type="ARBA" id="ARBA00022843"/>
    </source>
</evidence>
<feature type="binding site" evidence="25">
    <location>
        <position position="1108"/>
    </location>
    <ligand>
        <name>ATP</name>
        <dbReference type="ChEBI" id="CHEBI:30616"/>
    </ligand>
</feature>
<dbReference type="InterPro" id="IPR017441">
    <property type="entry name" value="Protein_kinase_ATP_BS"/>
</dbReference>
<evidence type="ECO:0000259" key="28">
    <source>
        <dbReference type="PROSITE" id="PS50011"/>
    </source>
</evidence>
<sequence>MHASEIPLVWLLVLFFLKPVLTIPLSSFVDERDPSSFQRVIIYNRTREVFVSARNALYHFDPNLKFLGKVSTGPAMDNTSCLHPSYPCEGRRVPMSDDNRVLEIIHHPERPLLLTCGTLYQGLCYLRSLNLSGGFQPRQVGPLNETVGFTAGRASSMSFFGRGFGGQQVLWSAISYDDRPAAYVPPAVSSKVIIRNDDGYNFEYAQNSEGQFTGVYFDAQYRRQYKVEYVWGFSHGNFTYFLTNQRLSTESESVESRLVRVCADDPAFFSYTEVSLKCHHHIDVYNLATAAHLGSAGVQLRRRLKLDLRGPADILFVSFVRSLPGHGETVDGTKGSVICSFPMALVVEAFTNATRDCLRTEPRAHLLKHITGVDLPCTREEGVEVGDDFCGSGFNHYIAGRESIPGGFRTFLENEHVTSLAVTLQNGQSIAIAGTADGDVYKIHLEKRDQQVLYKKNIASGEDKVIQRSNAFDPSQENIYFLVGNKVVKFPIGSCSLYEDCGSCLSTEDPLGCGWCGDHCSHVLECETPDKHSTNSCSPLIYEVQPTSGPTEGGTLLTIRGDNFGSSQAGEFHSKISISVAGIPCLIFLWQKDRVQCKTSPVPSALNGRVEVNVTDMSWNNGPYDQKGSVRSDAIFSYVVPKLYGIYPGWGPVSGGTNITLYGHRLDTGVAHSIAMAKIPCIVIRIHEDSAWCITGSWRGSEGLTRGPVEMQIDDAIVEIEASPDVDIGSPLYKEFEFRPDPRVLLIHPQVTTISGSMNLTVTGHHLDSVARPEMVVMVASTLTGEMLEFHEPCLVQPGGHSMVCSTPPLRHSGLHAPTERAPLVTHVAFSMDGVAELRELPLRRRELSQLLYYPDPEFQSFGEVRRISTDRTQLDIQGRFLDLTQSPSNLRVSIGGSPCNVTSVTSDALHCIIPENLIQQQNSSTHLVEVHAGRLHHLLGYVEFVERGTSVATIASIITVAIFVSAAALVLYIYCRRVAPRKKHPGYIVAYTADRQQRANGDSCGATARRQDSNDYQDWRGRIQSRQTSAKQSTSAKAQVEEVVEAEESASAHQVDEETMRLLESENILIYRNYLSLGEIIGVGHFGCVYRGELQAPGKEKVSVAVKTLHNSSRSAGRDVEAFLQEGLMMKDFHHPNVLSLVGVCFEEGEPMVVIPYMKHGDLLAYIRNEENSPTVKDLLTFGMQIAAGMAYLSEMKFVHRDLAARNCMLDENLVAKVADFGLSRDIYERDYYSSDNKKTKLPVKWMAPESLEKGTYSTKTDVWSYGVVLWELMTRGVSPYPDVDNWDIIHYLKSGRRMPQPSYCPDLLYDVMLSCWEEEPKNRPTFIQLEEHVRNVITTLQRNVHQRTVGLNVTYVNYPTTLP</sequence>
<comment type="caution">
    <text evidence="30">The sequence shown here is derived from an EMBL/GenBank/DDBJ whole genome shotgun (WGS) entry which is preliminary data.</text>
</comment>
<dbReference type="Gene3D" id="1.10.510.10">
    <property type="entry name" value="Transferase(Phosphotransferase) domain 1"/>
    <property type="match status" value="1"/>
</dbReference>
<dbReference type="SUPFAM" id="SSF101912">
    <property type="entry name" value="Sema domain"/>
    <property type="match status" value="1"/>
</dbReference>
<dbReference type="Gene3D" id="2.60.40.10">
    <property type="entry name" value="Immunoglobulins"/>
    <property type="match status" value="3"/>
</dbReference>
<evidence type="ECO:0000256" key="5">
    <source>
        <dbReference type="ARBA" id="ARBA00022679"/>
    </source>
</evidence>
<comment type="similarity">
    <text evidence="2">Belongs to the plexin family.</text>
</comment>
<feature type="domain" description="Protein kinase" evidence="28">
    <location>
        <begin position="1076"/>
        <end position="1337"/>
    </location>
</feature>
<keyword evidence="12" id="KW-0832">Ubl conjugation</keyword>
<dbReference type="InterPro" id="IPR014756">
    <property type="entry name" value="Ig_E-set"/>
</dbReference>
<keyword evidence="16" id="KW-0829">Tyrosine-protein kinase</keyword>
<feature type="signal peptide" evidence="27">
    <location>
        <begin position="1"/>
        <end position="22"/>
    </location>
</feature>
<evidence type="ECO:0000256" key="4">
    <source>
        <dbReference type="ARBA" id="ARBA00019839"/>
    </source>
</evidence>
<feature type="transmembrane region" description="Helical" evidence="26">
    <location>
        <begin position="952"/>
        <end position="975"/>
    </location>
</feature>
<evidence type="ECO:0000256" key="6">
    <source>
        <dbReference type="ARBA" id="ARBA00022692"/>
    </source>
</evidence>
<organism evidence="30 31">
    <name type="scientific">Argiope bruennichi</name>
    <name type="common">Wasp spider</name>
    <name type="synonym">Aranea bruennichi</name>
    <dbReference type="NCBI Taxonomy" id="94029"/>
    <lineage>
        <taxon>Eukaryota</taxon>
        <taxon>Metazoa</taxon>
        <taxon>Ecdysozoa</taxon>
        <taxon>Arthropoda</taxon>
        <taxon>Chelicerata</taxon>
        <taxon>Arachnida</taxon>
        <taxon>Araneae</taxon>
        <taxon>Araneomorphae</taxon>
        <taxon>Entelegynae</taxon>
        <taxon>Araneoidea</taxon>
        <taxon>Araneidae</taxon>
        <taxon>Argiope</taxon>
    </lineage>
</organism>
<comment type="caution">
    <text evidence="24">Lacks conserved residue(s) required for the propagation of feature annotation.</text>
</comment>
<dbReference type="FunFam" id="1.10.510.10:FF:000554">
    <property type="entry name" value="Predicted protein"/>
    <property type="match status" value="1"/>
</dbReference>
<dbReference type="InterPro" id="IPR015943">
    <property type="entry name" value="WD40/YVTN_repeat-like_dom_sf"/>
</dbReference>
<evidence type="ECO:0000256" key="24">
    <source>
        <dbReference type="PROSITE-ProRule" id="PRU00352"/>
    </source>
</evidence>
<dbReference type="PROSITE" id="PS00109">
    <property type="entry name" value="PROTEIN_KINASE_TYR"/>
    <property type="match status" value="1"/>
</dbReference>
<dbReference type="PROSITE" id="PS51004">
    <property type="entry name" value="SEMA"/>
    <property type="match status" value="1"/>
</dbReference>
<comment type="subcellular location">
    <subcellularLocation>
        <location evidence="1">Membrane</location>
        <topology evidence="1">Single-pass membrane protein</topology>
    </subcellularLocation>
</comment>
<dbReference type="Pfam" id="PF01403">
    <property type="entry name" value="Sema"/>
    <property type="match status" value="1"/>
</dbReference>
<keyword evidence="6 26" id="KW-0812">Transmembrane</keyword>
<dbReference type="InterPro" id="IPR020635">
    <property type="entry name" value="Tyr_kinase_cat_dom"/>
</dbReference>
<dbReference type="SMART" id="SM00219">
    <property type="entry name" value="TyrKc"/>
    <property type="match status" value="1"/>
</dbReference>
<evidence type="ECO:0000256" key="7">
    <source>
        <dbReference type="ARBA" id="ARBA00022729"/>
    </source>
</evidence>
<dbReference type="EMBL" id="JABXBU010001863">
    <property type="protein sequence ID" value="KAF8783541.1"/>
    <property type="molecule type" value="Genomic_DNA"/>
</dbReference>
<keyword evidence="31" id="KW-1185">Reference proteome</keyword>
<evidence type="ECO:0000256" key="3">
    <source>
        <dbReference type="ARBA" id="ARBA00011902"/>
    </source>
</evidence>
<dbReference type="GO" id="GO:0002116">
    <property type="term" value="C:semaphorin receptor complex"/>
    <property type="evidence" value="ECO:0007669"/>
    <property type="project" value="TreeGrafter"/>
</dbReference>
<dbReference type="SUPFAM" id="SSF81296">
    <property type="entry name" value="E set domains"/>
    <property type="match status" value="4"/>
</dbReference>
<keyword evidence="17" id="KW-1015">Disulfide bond</keyword>
<dbReference type="PANTHER" id="PTHR22625">
    <property type="entry name" value="PLEXIN"/>
    <property type="match status" value="1"/>
</dbReference>
<keyword evidence="13" id="KW-0524">Neurogenesis</keyword>
<feature type="domain" description="Sema" evidence="29">
    <location>
        <begin position="12"/>
        <end position="492"/>
    </location>
</feature>
<dbReference type="Pfam" id="PF07714">
    <property type="entry name" value="PK_Tyr_Ser-Thr"/>
    <property type="match status" value="1"/>
</dbReference>
<keyword evidence="7 27" id="KW-0732">Signal</keyword>
<dbReference type="InterPro" id="IPR016201">
    <property type="entry name" value="PSI"/>
</dbReference>
<dbReference type="EC" id="2.7.10.1" evidence="3"/>
<evidence type="ECO:0000256" key="27">
    <source>
        <dbReference type="SAM" id="SignalP"/>
    </source>
</evidence>
<dbReference type="SMART" id="SM00429">
    <property type="entry name" value="IPT"/>
    <property type="match status" value="3"/>
</dbReference>
<keyword evidence="10 30" id="KW-0418">Kinase</keyword>
<evidence type="ECO:0000256" key="10">
    <source>
        <dbReference type="ARBA" id="ARBA00022777"/>
    </source>
</evidence>
<dbReference type="PRINTS" id="PR00109">
    <property type="entry name" value="TYRKINASE"/>
</dbReference>
<dbReference type="SMART" id="SM00423">
    <property type="entry name" value="PSI"/>
    <property type="match status" value="1"/>
</dbReference>
<dbReference type="Proteomes" id="UP000807504">
    <property type="component" value="Unassembled WGS sequence"/>
</dbReference>
<evidence type="ECO:0000256" key="26">
    <source>
        <dbReference type="SAM" id="Phobius"/>
    </source>
</evidence>
<evidence type="ECO:0000256" key="25">
    <source>
        <dbReference type="PROSITE-ProRule" id="PRU10141"/>
    </source>
</evidence>
<dbReference type="Gene3D" id="3.30.200.20">
    <property type="entry name" value="Phosphorylase Kinase, domain 1"/>
    <property type="match status" value="1"/>
</dbReference>
<evidence type="ECO:0000256" key="21">
    <source>
        <dbReference type="ARBA" id="ARBA00033031"/>
    </source>
</evidence>
<dbReference type="GO" id="GO:0007399">
    <property type="term" value="P:nervous system development"/>
    <property type="evidence" value="ECO:0007669"/>
    <property type="project" value="UniProtKB-KW"/>
</dbReference>
<evidence type="ECO:0000256" key="20">
    <source>
        <dbReference type="ARBA" id="ARBA00030820"/>
    </source>
</evidence>
<feature type="chain" id="PRO_5035816846" description="Hepatocyte growth factor receptor" evidence="27">
    <location>
        <begin position="23"/>
        <end position="1365"/>
    </location>
</feature>
<dbReference type="PROSITE" id="PS50011">
    <property type="entry name" value="PROTEIN_KINASE_DOM"/>
    <property type="match status" value="1"/>
</dbReference>
<gene>
    <name evidence="30" type="ORF">HNY73_013690</name>
</gene>
<evidence type="ECO:0000256" key="19">
    <source>
        <dbReference type="ARBA" id="ARBA00023180"/>
    </source>
</evidence>
<evidence type="ECO:0000256" key="1">
    <source>
        <dbReference type="ARBA" id="ARBA00004167"/>
    </source>
</evidence>
<dbReference type="GO" id="GO:0030334">
    <property type="term" value="P:regulation of cell migration"/>
    <property type="evidence" value="ECO:0007669"/>
    <property type="project" value="TreeGrafter"/>
</dbReference>